<comment type="function">
    <text evidence="8">Involved in lipopolysaccharide (LPS) biosynthesis. Catalyzes the transfer of 3-deoxy-D-manno-octulosonate (Kdo) residue(s) from CMP-Kdo to lipid IV(A), the tetraacyldisaccharide-1,4'-bisphosphate precursor of lipid A.</text>
</comment>
<feature type="domain" description="3-deoxy-D-manno-octulosonic-acid transferase N-terminal" evidence="9">
    <location>
        <begin position="42"/>
        <end position="206"/>
    </location>
</feature>
<dbReference type="OrthoDB" id="9789797at2"/>
<dbReference type="InterPro" id="IPR038107">
    <property type="entry name" value="Glycos_transf_N_sf"/>
</dbReference>
<evidence type="ECO:0000256" key="5">
    <source>
        <dbReference type="ARBA" id="ARBA00031445"/>
    </source>
</evidence>
<evidence type="ECO:0000256" key="8">
    <source>
        <dbReference type="RuleBase" id="RU365103"/>
    </source>
</evidence>
<dbReference type="InterPro" id="IPR007507">
    <property type="entry name" value="Glycos_transf_N"/>
</dbReference>
<feature type="active site" description="Proton acceptor" evidence="7">
    <location>
        <position position="60"/>
    </location>
</feature>
<evidence type="ECO:0000259" key="9">
    <source>
        <dbReference type="Pfam" id="PF04413"/>
    </source>
</evidence>
<evidence type="ECO:0000256" key="4">
    <source>
        <dbReference type="ARBA" id="ARBA00022679"/>
    </source>
</evidence>
<keyword evidence="8" id="KW-0448">Lipopolysaccharide biosynthesis</keyword>
<dbReference type="PANTHER" id="PTHR42755">
    <property type="entry name" value="3-DEOXY-MANNO-OCTULOSONATE CYTIDYLYLTRANSFERASE"/>
    <property type="match status" value="1"/>
</dbReference>
<name>A0A0P0D8W3_9FLAO</name>
<accession>A0A0P0D8W3</accession>
<evidence type="ECO:0000256" key="6">
    <source>
        <dbReference type="ARBA" id="ARBA00049183"/>
    </source>
</evidence>
<reference evidence="10 11" key="1">
    <citation type="submission" date="2015-10" db="EMBL/GenBank/DDBJ databases">
        <authorList>
            <person name="Gilbert D.G."/>
        </authorList>
    </citation>
    <scope>NUCLEOTIDE SEQUENCE [LARGE SCALE GENOMIC DNA]</scope>
    <source>
        <strain evidence="11">HZ-22</strain>
    </source>
</reference>
<comment type="similarity">
    <text evidence="8">Belongs to the glycosyltransferase group 1 family.</text>
</comment>
<organism evidence="10 11">
    <name type="scientific">Pseudalgibacter alginicilyticus</name>
    <dbReference type="NCBI Taxonomy" id="1736674"/>
    <lineage>
        <taxon>Bacteria</taxon>
        <taxon>Pseudomonadati</taxon>
        <taxon>Bacteroidota</taxon>
        <taxon>Flavobacteriia</taxon>
        <taxon>Flavobacteriales</taxon>
        <taxon>Flavobacteriaceae</taxon>
        <taxon>Pseudalgibacter</taxon>
    </lineage>
</organism>
<dbReference type="PANTHER" id="PTHR42755:SF1">
    <property type="entry name" value="3-DEOXY-D-MANNO-OCTULOSONIC ACID TRANSFERASE, MITOCHONDRIAL-RELATED"/>
    <property type="match status" value="1"/>
</dbReference>
<comment type="catalytic activity">
    <reaction evidence="6 8">
        <text>lipid IVA (E. coli) + CMP-3-deoxy-beta-D-manno-octulosonate = alpha-Kdo-(2-&gt;6)-lipid IVA (E. coli) + CMP + H(+)</text>
        <dbReference type="Rhea" id="RHEA:28066"/>
        <dbReference type="ChEBI" id="CHEBI:15378"/>
        <dbReference type="ChEBI" id="CHEBI:58603"/>
        <dbReference type="ChEBI" id="CHEBI:60364"/>
        <dbReference type="ChEBI" id="CHEBI:60377"/>
        <dbReference type="ChEBI" id="CHEBI:85987"/>
        <dbReference type="EC" id="2.4.99.12"/>
    </reaction>
</comment>
<dbReference type="InterPro" id="IPR039901">
    <property type="entry name" value="Kdotransferase"/>
</dbReference>
<dbReference type="PATRIC" id="fig|1736674.3.peg.1819"/>
<dbReference type="AlphaFoldDB" id="A0A0P0D8W3"/>
<keyword evidence="8" id="KW-1003">Cell membrane</keyword>
<comment type="subcellular location">
    <subcellularLocation>
        <location evidence="8">Cell membrane</location>
    </subcellularLocation>
</comment>
<dbReference type="GO" id="GO:0005886">
    <property type="term" value="C:plasma membrane"/>
    <property type="evidence" value="ECO:0007669"/>
    <property type="project" value="UniProtKB-SubCell"/>
</dbReference>
<dbReference type="Pfam" id="PF04413">
    <property type="entry name" value="Glycos_transf_N"/>
    <property type="match status" value="1"/>
</dbReference>
<evidence type="ECO:0000313" key="10">
    <source>
        <dbReference type="EMBL" id="ALJ05235.1"/>
    </source>
</evidence>
<dbReference type="Gene3D" id="3.40.50.11720">
    <property type="entry name" value="3-Deoxy-D-manno-octulosonic-acid transferase, N-terminal domain"/>
    <property type="match status" value="1"/>
</dbReference>
<dbReference type="GO" id="GO:0009245">
    <property type="term" value="P:lipid A biosynthetic process"/>
    <property type="evidence" value="ECO:0007669"/>
    <property type="project" value="TreeGrafter"/>
</dbReference>
<evidence type="ECO:0000256" key="1">
    <source>
        <dbReference type="ARBA" id="ARBA00004713"/>
    </source>
</evidence>
<dbReference type="EC" id="2.4.99.12" evidence="2 8"/>
<protein>
    <recommendedName>
        <fullName evidence="3 8">3-deoxy-D-manno-octulosonic acid transferase</fullName>
        <shortName evidence="8">Kdo transferase</shortName>
        <ecNumber evidence="2 8">2.4.99.12</ecNumber>
    </recommendedName>
    <alternativeName>
        <fullName evidence="5 8">Lipid IV(A) 3-deoxy-D-manno-octulosonic acid transferase</fullName>
    </alternativeName>
</protein>
<evidence type="ECO:0000256" key="2">
    <source>
        <dbReference type="ARBA" id="ARBA00012621"/>
    </source>
</evidence>
<keyword evidence="4 8" id="KW-0808">Transferase</keyword>
<dbReference type="Gene3D" id="3.40.50.2000">
    <property type="entry name" value="Glycogen Phosphorylase B"/>
    <property type="match status" value="1"/>
</dbReference>
<proteinExistence type="inferred from homology"/>
<evidence type="ECO:0000313" key="11">
    <source>
        <dbReference type="Proteomes" id="UP000057981"/>
    </source>
</evidence>
<comment type="pathway">
    <text evidence="1 8">Bacterial outer membrane biogenesis; LPS core biosynthesis.</text>
</comment>
<keyword evidence="11" id="KW-1185">Reference proteome</keyword>
<dbReference type="GO" id="GO:0009244">
    <property type="term" value="P:lipopolysaccharide core region biosynthetic process"/>
    <property type="evidence" value="ECO:0007669"/>
    <property type="project" value="UniProtKB-UniRule"/>
</dbReference>
<dbReference type="RefSeq" id="WP_054727314.1">
    <property type="nucleotide sequence ID" value="NZ_CP012898.1"/>
</dbReference>
<evidence type="ECO:0000256" key="7">
    <source>
        <dbReference type="PIRSR" id="PIRSR639901-1"/>
    </source>
</evidence>
<evidence type="ECO:0000256" key="3">
    <source>
        <dbReference type="ARBA" id="ARBA00019077"/>
    </source>
</evidence>
<dbReference type="GO" id="GO:0043842">
    <property type="term" value="F:Kdo transferase activity"/>
    <property type="evidence" value="ECO:0007669"/>
    <property type="project" value="UniProtKB-EC"/>
</dbReference>
<sequence>MDIIYNIGIKATQLALKCTALFNQKINLGVKGRANTFHNLKKNIKTTDQTLWFHCASLGEYEQGLPVFKKLREYYITHKIILSFFSPSGYEIRKNSPIADIVVYLPIDTKTNAQRFLNIVNPELTVFVKYDIWPNFLNELKTRQLRAILISAAFRKNQIYFQLYGKPLRKALFAFEHIFTQNEGSKTLLESINYTRVTVSGDTRFDRVFSQLEMDNTLNFIDEFKDNKTCIVSGSTWPEDENLFIDFINSPASKNVKFIIAPHTVKANQIQSLQEKLNTEVVLFSNKDKKNLKHAQVFILDTIGLLTKVYKYADIAYVGGAMGNTGLHNTLEPAVFGVPIIIGNHYEKFPEAKALIENGGMFSISNQIEFNHILSILIENQENRQQLGLKNLTYIKNNKGAVVQILDYLLKL</sequence>
<dbReference type="STRING" id="1736674.APS56_08905"/>
<dbReference type="KEGG" id="ahz:APS56_08905"/>
<gene>
    <name evidence="10" type="ORF">APS56_08905</name>
</gene>
<dbReference type="Proteomes" id="UP000057981">
    <property type="component" value="Chromosome"/>
</dbReference>
<keyword evidence="8" id="KW-0472">Membrane</keyword>
<dbReference type="UniPathway" id="UPA00958"/>
<dbReference type="EMBL" id="CP012898">
    <property type="protein sequence ID" value="ALJ05235.1"/>
    <property type="molecule type" value="Genomic_DNA"/>
</dbReference>